<accession>A0AAD7ZJK5</accession>
<feature type="non-terminal residue" evidence="1">
    <location>
        <position position="1"/>
    </location>
</feature>
<keyword evidence="2" id="KW-1185">Reference proteome</keyword>
<evidence type="ECO:0000313" key="1">
    <source>
        <dbReference type="EMBL" id="KAJ9581885.1"/>
    </source>
</evidence>
<dbReference type="Proteomes" id="UP001233999">
    <property type="component" value="Unassembled WGS sequence"/>
</dbReference>
<comment type="caution">
    <text evidence="1">The sequence shown here is derived from an EMBL/GenBank/DDBJ whole genome shotgun (WGS) entry which is preliminary data.</text>
</comment>
<evidence type="ECO:0000313" key="2">
    <source>
        <dbReference type="Proteomes" id="UP001233999"/>
    </source>
</evidence>
<dbReference type="AlphaFoldDB" id="A0AAD7ZJK5"/>
<sequence length="66" mass="7392">MIFLKVPSRVPHFKSKHATITELLSNKELIELVQLVEQRNLAKTVVSDQEKVDGKMVGCIKEISSG</sequence>
<reference evidence="1" key="2">
    <citation type="submission" date="2023-05" db="EMBL/GenBank/DDBJ databases">
        <authorList>
            <person name="Fouks B."/>
        </authorList>
    </citation>
    <scope>NUCLEOTIDE SEQUENCE</scope>
    <source>
        <strain evidence="1">Stay&amp;Tobe</strain>
        <tissue evidence="1">Testes</tissue>
    </source>
</reference>
<reference evidence="1" key="1">
    <citation type="journal article" date="2023" name="IScience">
        <title>Live-bearing cockroach genome reveals convergent evolutionary mechanisms linked to viviparity in insects and beyond.</title>
        <authorList>
            <person name="Fouks B."/>
            <person name="Harrison M.C."/>
            <person name="Mikhailova A.A."/>
            <person name="Marchal E."/>
            <person name="English S."/>
            <person name="Carruthers M."/>
            <person name="Jennings E.C."/>
            <person name="Chiamaka E.L."/>
            <person name="Frigard R.A."/>
            <person name="Pippel M."/>
            <person name="Attardo G.M."/>
            <person name="Benoit J.B."/>
            <person name="Bornberg-Bauer E."/>
            <person name="Tobe S.S."/>
        </authorList>
    </citation>
    <scope>NUCLEOTIDE SEQUENCE</scope>
    <source>
        <strain evidence="1">Stay&amp;Tobe</strain>
    </source>
</reference>
<gene>
    <name evidence="1" type="ORF">L9F63_003778</name>
</gene>
<dbReference type="EMBL" id="JASPKZ010007837">
    <property type="protein sequence ID" value="KAJ9581885.1"/>
    <property type="molecule type" value="Genomic_DNA"/>
</dbReference>
<proteinExistence type="predicted"/>
<organism evidence="1 2">
    <name type="scientific">Diploptera punctata</name>
    <name type="common">Pacific beetle cockroach</name>
    <dbReference type="NCBI Taxonomy" id="6984"/>
    <lineage>
        <taxon>Eukaryota</taxon>
        <taxon>Metazoa</taxon>
        <taxon>Ecdysozoa</taxon>
        <taxon>Arthropoda</taxon>
        <taxon>Hexapoda</taxon>
        <taxon>Insecta</taxon>
        <taxon>Pterygota</taxon>
        <taxon>Neoptera</taxon>
        <taxon>Polyneoptera</taxon>
        <taxon>Dictyoptera</taxon>
        <taxon>Blattodea</taxon>
        <taxon>Blaberoidea</taxon>
        <taxon>Blaberidae</taxon>
        <taxon>Diplopterinae</taxon>
        <taxon>Diploptera</taxon>
    </lineage>
</organism>
<name>A0AAD7ZJK5_DIPPU</name>
<protein>
    <submittedName>
        <fullName evidence="1">Uncharacterized protein</fullName>
    </submittedName>
</protein>